<keyword evidence="15" id="KW-0739">Sodium transport</keyword>
<evidence type="ECO:0000256" key="19">
    <source>
        <dbReference type="SAM" id="MobiDB-lite"/>
    </source>
</evidence>
<dbReference type="Pfam" id="PF00531">
    <property type="entry name" value="Death"/>
    <property type="match status" value="1"/>
</dbReference>
<dbReference type="GO" id="GO:0005031">
    <property type="term" value="F:tumor necrosis factor receptor activity"/>
    <property type="evidence" value="ECO:0007669"/>
    <property type="project" value="TreeGrafter"/>
</dbReference>
<dbReference type="SUPFAM" id="SSF47986">
    <property type="entry name" value="DEATH domain"/>
    <property type="match status" value="1"/>
</dbReference>
<feature type="domain" description="Death" evidence="21">
    <location>
        <begin position="944"/>
        <end position="1029"/>
    </location>
</feature>
<dbReference type="FunFam" id="1.10.533.10:FF:000044">
    <property type="entry name" value="Tumor necrosis factor receptor superfamily member 1A"/>
    <property type="match status" value="1"/>
</dbReference>
<keyword evidence="16 23" id="KW-0407">Ion channel</keyword>
<evidence type="ECO:0000256" key="14">
    <source>
        <dbReference type="ARBA" id="ARBA00023180"/>
    </source>
</evidence>
<keyword evidence="4" id="KW-1003">Cell membrane</keyword>
<sequence length="1034" mass="116797">MEGDKCKGQDPCPLQSMQELGKGDKREEQGLGPEPPAPPQPSEEEEALIEFHRSYRELFQFFCNNTTIHGAIRLVCSKHNRMKTAFWAVLWLCTFGVMYWQFALLFEEYFSYPVSLNINLNSDKLVFPAVTVCTLNPYRYTEIKEELEELDRITEQTLFELYKYNYSYTVKAGARHRSTRNLRSALPYPLQRLYAPPPPNPARSARSSSSSVRDNNPQVDRKDWKIGFQLCNQNKSDCFYQTYSSGVDAVREWYRFHYINILSRLPDTLPSLEEEALGNFIFTCRFNQAPCDQANYSHFHHPMYGNCYTFNNKNNSDLWMSSMPGVNNGLSLTLRTEQNDFIPLLSTVTGARVMVHGQDEPAFMDDGGFNEALDSLGGNYGDCTENGSDVPVKNLYPSKYTQQVCIHSCFQENMIKECGCAYIFYPKPKDVEFCDYRKQSSWGYCYYKLQGAFSLDSLGCFSKCRKPCSVTNYKLSAGYSRWPSVKSQDWIFQMLSLQNNYTINNKRNGVAKLNIYFKELNYKTNSESPSVTMVSLLSNLGSQWSLWFGSSVLSVVEMAELIFDLLVITVLMLLHRFRSRCCTVPSPNGGVRGHCRPDMGLPTVPGLLLSLVLLALVGIYPSGVTGWVPSLGEREKRDSLCPQGKYPHSRNNSICCTKCHKELSQVELSPCRVDKDTECGCRKNQFQNQKNGPKHFQCQNCSLCFNGTVKIPCKEKQDTVCLCHVGFYLDEKNECVPCSGCKNVECMKMCQPEPVVHPREPGTAVLLPLVILFGLCLLFFIFITLMCRYPGWKPQVYSHICGNSAPIKEEVERNKPITPVPGPALNPAPHFSSAPGFSPVPSTPNTSSPILYPSNWPNFKVVPPVREVVPTQRADPLLYESLTSVSVPTPIQKWEDYPHPQRPDREFGFPEAGTLLLEGVGQGGGQDGRAAAGGTRPLSPVADPATLYTVVDCVSPFRWKEFMRLLGLGEHEIQRLEMQYGSCLREAQYSMLEAWRQRTPRQKATLDVLYSVLCDMNLKGCAENIREALGSPAS</sequence>
<feature type="region of interest" description="Disordered" evidence="19">
    <location>
        <begin position="194"/>
        <end position="219"/>
    </location>
</feature>
<evidence type="ECO:0000256" key="20">
    <source>
        <dbReference type="SAM" id="Phobius"/>
    </source>
</evidence>
<dbReference type="GO" id="GO:0006915">
    <property type="term" value="P:apoptotic process"/>
    <property type="evidence" value="ECO:0007669"/>
    <property type="project" value="UniProtKB-KW"/>
</dbReference>
<comment type="catalytic activity">
    <reaction evidence="17">
        <text>Na(+)(in) = Na(+)(out)</text>
        <dbReference type="Rhea" id="RHEA:34963"/>
        <dbReference type="ChEBI" id="CHEBI:29101"/>
    </reaction>
</comment>
<evidence type="ECO:0000256" key="9">
    <source>
        <dbReference type="ARBA" id="ARBA00022989"/>
    </source>
</evidence>
<evidence type="ECO:0000256" key="1">
    <source>
        <dbReference type="ARBA" id="ARBA00004651"/>
    </source>
</evidence>
<reference evidence="23" key="1">
    <citation type="submission" date="2020-03" db="EMBL/GenBank/DDBJ databases">
        <title>Studies in the Genomics of Life Span.</title>
        <authorList>
            <person name="Glass D."/>
        </authorList>
    </citation>
    <scope>NUCLEOTIDE SEQUENCE</scope>
    <source>
        <strain evidence="23">LTLLF</strain>
        <tissue evidence="23">Muscle</tissue>
    </source>
</reference>
<keyword evidence="2" id="KW-0813">Transport</keyword>
<keyword evidence="9 20" id="KW-1133">Transmembrane helix</keyword>
<evidence type="ECO:0000256" key="4">
    <source>
        <dbReference type="ARBA" id="ARBA00022475"/>
    </source>
</evidence>
<dbReference type="Gene3D" id="2.60.470.10">
    <property type="entry name" value="Acid-sensing ion channels like domains"/>
    <property type="match status" value="1"/>
</dbReference>
<feature type="domain" description="TNFR-Cys" evidence="22">
    <location>
        <begin position="680"/>
        <end position="721"/>
    </location>
</feature>
<dbReference type="InterPro" id="IPR052493">
    <property type="entry name" value="TNFRSF1A"/>
</dbReference>
<dbReference type="PROSITE" id="PS50050">
    <property type="entry name" value="TNFR_NGFR_2"/>
    <property type="match status" value="2"/>
</dbReference>
<evidence type="ECO:0000256" key="7">
    <source>
        <dbReference type="ARBA" id="ARBA00022729"/>
    </source>
</evidence>
<keyword evidence="3" id="KW-0894">Sodium channel</keyword>
<evidence type="ECO:0000256" key="12">
    <source>
        <dbReference type="ARBA" id="ARBA00023136"/>
    </source>
</evidence>
<dbReference type="SMART" id="SM00005">
    <property type="entry name" value="DEATH"/>
    <property type="match status" value="1"/>
</dbReference>
<evidence type="ECO:0000259" key="21">
    <source>
        <dbReference type="PROSITE" id="PS50017"/>
    </source>
</evidence>
<keyword evidence="5 20" id="KW-0812">Transmembrane</keyword>
<organism evidence="23 24">
    <name type="scientific">Microtus ochrogaster</name>
    <name type="common">Prairie vole</name>
    <dbReference type="NCBI Taxonomy" id="79684"/>
    <lineage>
        <taxon>Eukaryota</taxon>
        <taxon>Metazoa</taxon>
        <taxon>Chordata</taxon>
        <taxon>Craniata</taxon>
        <taxon>Vertebrata</taxon>
        <taxon>Euteleostomi</taxon>
        <taxon>Mammalia</taxon>
        <taxon>Eutheria</taxon>
        <taxon>Euarchontoglires</taxon>
        <taxon>Glires</taxon>
        <taxon>Rodentia</taxon>
        <taxon>Myomorpha</taxon>
        <taxon>Muroidea</taxon>
        <taxon>Cricetidae</taxon>
        <taxon>Arvicolinae</taxon>
        <taxon>Microtus</taxon>
    </lineage>
</organism>
<feature type="transmembrane region" description="Helical" evidence="20">
    <location>
        <begin position="85"/>
        <end position="106"/>
    </location>
</feature>
<dbReference type="PROSITE" id="PS50017">
    <property type="entry name" value="DEATH_DOMAIN"/>
    <property type="match status" value="1"/>
</dbReference>
<dbReference type="EMBL" id="JAATJU010000200">
    <property type="protein sequence ID" value="KAH0521172.1"/>
    <property type="molecule type" value="Genomic_DNA"/>
</dbReference>
<dbReference type="PRINTS" id="PR01078">
    <property type="entry name" value="AMINACHANNEL"/>
</dbReference>
<dbReference type="GO" id="GO:0043120">
    <property type="term" value="F:tumor necrosis factor binding"/>
    <property type="evidence" value="ECO:0007669"/>
    <property type="project" value="TreeGrafter"/>
</dbReference>
<name>A0A8J6H249_MICOH</name>
<evidence type="ECO:0000256" key="15">
    <source>
        <dbReference type="ARBA" id="ARBA00023201"/>
    </source>
</evidence>
<dbReference type="FunFam" id="2.10.50.10:FF:000025">
    <property type="entry name" value="Tumor necrosis factor receptor superfamily member 1A"/>
    <property type="match status" value="1"/>
</dbReference>
<evidence type="ECO:0000256" key="16">
    <source>
        <dbReference type="ARBA" id="ARBA00023303"/>
    </source>
</evidence>
<dbReference type="AlphaFoldDB" id="A0A8J6H249"/>
<keyword evidence="11" id="KW-0406">Ion transport</keyword>
<dbReference type="InterPro" id="IPR001873">
    <property type="entry name" value="ENaC"/>
</dbReference>
<dbReference type="Pfam" id="PF00020">
    <property type="entry name" value="TNFR_c6"/>
    <property type="match status" value="2"/>
</dbReference>
<evidence type="ECO:0000313" key="24">
    <source>
        <dbReference type="Proteomes" id="UP000710432"/>
    </source>
</evidence>
<dbReference type="GO" id="GO:0005886">
    <property type="term" value="C:plasma membrane"/>
    <property type="evidence" value="ECO:0007669"/>
    <property type="project" value="UniProtKB-SubCell"/>
</dbReference>
<dbReference type="Proteomes" id="UP000710432">
    <property type="component" value="Unassembled WGS sequence"/>
</dbReference>
<keyword evidence="8" id="KW-0677">Repeat</keyword>
<feature type="compositionally biased region" description="Low complexity" evidence="19">
    <location>
        <begin position="202"/>
        <end position="217"/>
    </location>
</feature>
<evidence type="ECO:0000256" key="18">
    <source>
        <dbReference type="PROSITE-ProRule" id="PRU00206"/>
    </source>
</evidence>
<feature type="region of interest" description="Disordered" evidence="19">
    <location>
        <begin position="1"/>
        <end position="44"/>
    </location>
</feature>
<dbReference type="InterPro" id="IPR004724">
    <property type="entry name" value="ENaC_chordates"/>
</dbReference>
<evidence type="ECO:0000256" key="8">
    <source>
        <dbReference type="ARBA" id="ARBA00022737"/>
    </source>
</evidence>
<keyword evidence="12 20" id="KW-0472">Membrane</keyword>
<gene>
    <name evidence="23" type="ORF">LTLLF_102370</name>
</gene>
<evidence type="ECO:0000256" key="5">
    <source>
        <dbReference type="ARBA" id="ARBA00022692"/>
    </source>
</evidence>
<dbReference type="InterPro" id="IPR001368">
    <property type="entry name" value="TNFR/NGFR_Cys_rich_reg"/>
</dbReference>
<dbReference type="CDD" id="cd08313">
    <property type="entry name" value="Death_TNFR1"/>
    <property type="match status" value="1"/>
</dbReference>
<dbReference type="PROSITE" id="PS01206">
    <property type="entry name" value="ASC"/>
    <property type="match status" value="1"/>
</dbReference>
<dbReference type="GO" id="GO:0015280">
    <property type="term" value="F:ligand-gated sodium channel activity"/>
    <property type="evidence" value="ECO:0007669"/>
    <property type="project" value="InterPro"/>
</dbReference>
<dbReference type="Pfam" id="PF00858">
    <property type="entry name" value="ASC"/>
    <property type="match status" value="1"/>
</dbReference>
<comment type="subcellular location">
    <subcellularLocation>
        <location evidence="1">Cell membrane</location>
        <topology evidence="1">Multi-pass membrane protein</topology>
    </subcellularLocation>
</comment>
<dbReference type="SUPFAM" id="SSF57586">
    <property type="entry name" value="TNF receptor-like"/>
    <property type="match status" value="2"/>
</dbReference>
<proteinExistence type="predicted"/>
<dbReference type="Gene3D" id="1.10.533.10">
    <property type="entry name" value="Death Domain, Fas"/>
    <property type="match status" value="1"/>
</dbReference>
<evidence type="ECO:0000256" key="10">
    <source>
        <dbReference type="ARBA" id="ARBA00023053"/>
    </source>
</evidence>
<comment type="caution">
    <text evidence="18">Lacks conserved residue(s) required for the propagation of feature annotation.</text>
</comment>
<dbReference type="PANTHER" id="PTHR46861:SF1">
    <property type="entry name" value="TUMOR NECROSIS FACTOR RECEPTOR SUPERFAMILY MEMBER 1A"/>
    <property type="match status" value="1"/>
</dbReference>
<evidence type="ECO:0000256" key="3">
    <source>
        <dbReference type="ARBA" id="ARBA00022461"/>
    </source>
</evidence>
<keyword evidence="13" id="KW-1015">Disulfide bond</keyword>
<dbReference type="GO" id="GO:0006954">
    <property type="term" value="P:inflammatory response"/>
    <property type="evidence" value="ECO:0007669"/>
    <property type="project" value="TreeGrafter"/>
</dbReference>
<dbReference type="InterPro" id="IPR000488">
    <property type="entry name" value="Death_dom"/>
</dbReference>
<keyword evidence="6" id="KW-0053">Apoptosis</keyword>
<evidence type="ECO:0000313" key="23">
    <source>
        <dbReference type="EMBL" id="KAH0521172.1"/>
    </source>
</evidence>
<keyword evidence="7" id="KW-0732">Signal</keyword>
<keyword evidence="14" id="KW-0325">Glycoprotein</keyword>
<evidence type="ECO:0000256" key="13">
    <source>
        <dbReference type="ARBA" id="ARBA00023157"/>
    </source>
</evidence>
<feature type="repeat" description="TNFR-Cys" evidence="18">
    <location>
        <begin position="640"/>
        <end position="679"/>
    </location>
</feature>
<dbReference type="Gene3D" id="2.10.50.10">
    <property type="entry name" value="Tumor Necrosis Factor Receptor, subunit A, domain 2"/>
    <property type="match status" value="1"/>
</dbReference>
<feature type="transmembrane region" description="Helical" evidence="20">
    <location>
        <begin position="606"/>
        <end position="628"/>
    </location>
</feature>
<keyword evidence="10" id="KW-0915">Sodium</keyword>
<dbReference type="Gene3D" id="1.10.287.820">
    <property type="entry name" value="Acid-sensing ion channel domain"/>
    <property type="match status" value="1"/>
</dbReference>
<dbReference type="InterPro" id="IPR020903">
    <property type="entry name" value="ENaC_CS"/>
</dbReference>
<feature type="repeat" description="TNFR-Cys" evidence="18">
    <location>
        <begin position="680"/>
        <end position="721"/>
    </location>
</feature>
<dbReference type="InterPro" id="IPR011029">
    <property type="entry name" value="DEATH-like_dom_sf"/>
</dbReference>
<dbReference type="GO" id="GO:0043235">
    <property type="term" value="C:receptor complex"/>
    <property type="evidence" value="ECO:0007669"/>
    <property type="project" value="TreeGrafter"/>
</dbReference>
<accession>A0A8J6H249</accession>
<dbReference type="InterPro" id="IPR033994">
    <property type="entry name" value="TNFRSF1A_death"/>
</dbReference>
<evidence type="ECO:0000256" key="17">
    <source>
        <dbReference type="ARBA" id="ARBA00036239"/>
    </source>
</evidence>
<dbReference type="GO" id="GO:0045121">
    <property type="term" value="C:membrane raft"/>
    <property type="evidence" value="ECO:0007669"/>
    <property type="project" value="TreeGrafter"/>
</dbReference>
<protein>
    <submittedName>
        <fullName evidence="23">Amiloride-sensitive sodium channel subunit alpha</fullName>
    </submittedName>
</protein>
<evidence type="ECO:0000256" key="6">
    <source>
        <dbReference type="ARBA" id="ARBA00022703"/>
    </source>
</evidence>
<feature type="transmembrane region" description="Helical" evidence="20">
    <location>
        <begin position="765"/>
        <end position="787"/>
    </location>
</feature>
<dbReference type="SMART" id="SM00208">
    <property type="entry name" value="TNFR"/>
    <property type="match status" value="2"/>
</dbReference>
<evidence type="ECO:0000256" key="2">
    <source>
        <dbReference type="ARBA" id="ARBA00022448"/>
    </source>
</evidence>
<evidence type="ECO:0000259" key="22">
    <source>
        <dbReference type="PROSITE" id="PS50050"/>
    </source>
</evidence>
<comment type="caution">
    <text evidence="23">The sequence shown here is derived from an EMBL/GenBank/DDBJ whole genome shotgun (WGS) entry which is preliminary data.</text>
</comment>
<dbReference type="NCBIfam" id="TIGR00859">
    <property type="entry name" value="ENaC"/>
    <property type="match status" value="1"/>
</dbReference>
<dbReference type="PANTHER" id="PTHR46861">
    <property type="entry name" value="TUMOR NECROSIS FACTOR RECEPTOR SUPERFAMILY MEMBER 1A"/>
    <property type="match status" value="1"/>
</dbReference>
<evidence type="ECO:0000256" key="11">
    <source>
        <dbReference type="ARBA" id="ARBA00023065"/>
    </source>
</evidence>
<feature type="domain" description="TNFR-Cys" evidence="22">
    <location>
        <begin position="640"/>
        <end position="679"/>
    </location>
</feature>